<evidence type="ECO:0000313" key="2">
    <source>
        <dbReference type="Proteomes" id="UP000235803"/>
    </source>
</evidence>
<protein>
    <submittedName>
        <fullName evidence="1">Uncharacterized protein</fullName>
    </submittedName>
</protein>
<accession>A0A2N7U223</accession>
<gene>
    <name evidence="1" type="ORF">C1H69_14685</name>
</gene>
<evidence type="ECO:0000313" key="1">
    <source>
        <dbReference type="EMBL" id="PMR74481.1"/>
    </source>
</evidence>
<organism evidence="1 2">
    <name type="scientific">Billgrantia endophytica</name>
    <dbReference type="NCBI Taxonomy" id="2033802"/>
    <lineage>
        <taxon>Bacteria</taxon>
        <taxon>Pseudomonadati</taxon>
        <taxon>Pseudomonadota</taxon>
        <taxon>Gammaproteobacteria</taxon>
        <taxon>Oceanospirillales</taxon>
        <taxon>Halomonadaceae</taxon>
        <taxon>Billgrantia</taxon>
    </lineage>
</organism>
<proteinExistence type="predicted"/>
<reference evidence="1 2" key="1">
    <citation type="submission" date="2018-01" db="EMBL/GenBank/DDBJ databases">
        <title>Halomonas endophytica sp. nov., isolated from storage liquid in the stems of Populus euphratica.</title>
        <authorList>
            <person name="Chen C."/>
        </authorList>
    </citation>
    <scope>NUCLEOTIDE SEQUENCE [LARGE SCALE GENOMIC DNA]</scope>
    <source>
        <strain evidence="1 2">MC28</strain>
    </source>
</reference>
<comment type="caution">
    <text evidence="1">The sequence shown here is derived from an EMBL/GenBank/DDBJ whole genome shotgun (WGS) entry which is preliminary data.</text>
</comment>
<dbReference type="Proteomes" id="UP000235803">
    <property type="component" value="Unassembled WGS sequence"/>
</dbReference>
<sequence length="59" mass="5801">MSAGQAGKSYGISRGEAMGAALSADGDACAAQSLASLESATVSIGLGGWTRDELVEPID</sequence>
<dbReference type="EMBL" id="PNRF01000028">
    <property type="protein sequence ID" value="PMR74481.1"/>
    <property type="molecule type" value="Genomic_DNA"/>
</dbReference>
<keyword evidence="2" id="KW-1185">Reference proteome</keyword>
<dbReference type="AlphaFoldDB" id="A0A2N7U223"/>
<name>A0A2N7U223_9GAMM</name>